<feature type="transmembrane region" description="Helical" evidence="3">
    <location>
        <begin position="200"/>
        <end position="223"/>
    </location>
</feature>
<evidence type="ECO:0000256" key="1">
    <source>
        <dbReference type="ARBA" id="ARBA00004141"/>
    </source>
</evidence>
<feature type="transmembrane region" description="Helical" evidence="3">
    <location>
        <begin position="333"/>
        <end position="355"/>
    </location>
</feature>
<dbReference type="InterPro" id="IPR050327">
    <property type="entry name" value="Proton-linked_MCT"/>
</dbReference>
<dbReference type="InterPro" id="IPR036259">
    <property type="entry name" value="MFS_trans_sf"/>
</dbReference>
<gene>
    <name evidence="5" type="ORF">BDA99DRAFT_498955</name>
</gene>
<dbReference type="AlphaFoldDB" id="A0AAD5KHZ9"/>
<comment type="caution">
    <text evidence="5">The sequence shown here is derived from an EMBL/GenBank/DDBJ whole genome shotgun (WGS) entry which is preliminary data.</text>
</comment>
<organism evidence="5 6">
    <name type="scientific">Phascolomyces articulosus</name>
    <dbReference type="NCBI Taxonomy" id="60185"/>
    <lineage>
        <taxon>Eukaryota</taxon>
        <taxon>Fungi</taxon>
        <taxon>Fungi incertae sedis</taxon>
        <taxon>Mucoromycota</taxon>
        <taxon>Mucoromycotina</taxon>
        <taxon>Mucoromycetes</taxon>
        <taxon>Mucorales</taxon>
        <taxon>Lichtheimiaceae</taxon>
        <taxon>Phascolomyces</taxon>
    </lineage>
</organism>
<proteinExistence type="inferred from homology"/>
<feature type="domain" description="Major facilitator superfamily (MFS) profile" evidence="4">
    <location>
        <begin position="242"/>
        <end position="434"/>
    </location>
</feature>
<evidence type="ECO:0000313" key="5">
    <source>
        <dbReference type="EMBL" id="KAI9272683.1"/>
    </source>
</evidence>
<keyword evidence="3" id="KW-1133">Transmembrane helix</keyword>
<dbReference type="PANTHER" id="PTHR11360:SF284">
    <property type="entry name" value="EG:103B4.3 PROTEIN-RELATED"/>
    <property type="match status" value="1"/>
</dbReference>
<feature type="transmembrane region" description="Helical" evidence="3">
    <location>
        <begin position="399"/>
        <end position="423"/>
    </location>
</feature>
<sequence>MAIKEFEKPHTRKSSIHTIEDVESITSQQQPTYQEPPDGGRGWVVVLGCFFGLFSTQGVWYSWGTFLDYYNTNMFPGQMTQLSWVGSLWLAMSVLLGPLFSYLAWRVGYTWLLVAGTFCSTLGFMMASLASEIWHLYLTQGFLLGLGASLIWFPCISSPQSWFSKNRGLAVGISMAGSGCGGLVFSNMAQGLMKTVGIHWALRILGFTVLVLLSLSACVVRPLNPPRDPGFPITLVPFRKPQFVLLFFIQVITNFSFNIPSTFLPSYARHVGADDWTVTNLGAIMSAVMVVGKVGSGFASDRIGRANMNAIVICMAGLLCLVLWLPAKNTATAWAFAALFGCFGGGYMAMIPSLLVQVVGPELLEPANGLVFFGWLPGGIFGSPIASTLIDENNPDGPQYWRAIVFGGVMMLGAGMLAIAVKIMRGGFNPFKKV</sequence>
<accession>A0AAD5KHZ9</accession>
<comment type="similarity">
    <text evidence="2">Belongs to the major facilitator superfamily. Monocarboxylate porter (TC 2.A.1.13) family.</text>
</comment>
<dbReference type="Gene3D" id="1.20.1250.20">
    <property type="entry name" value="MFS general substrate transporter like domains"/>
    <property type="match status" value="2"/>
</dbReference>
<dbReference type="InterPro" id="IPR011701">
    <property type="entry name" value="MFS"/>
</dbReference>
<protein>
    <submittedName>
        <fullName evidence="5">Major facilitator superfamily domain-containing protein</fullName>
    </submittedName>
</protein>
<dbReference type="GO" id="GO:0016020">
    <property type="term" value="C:membrane"/>
    <property type="evidence" value="ECO:0007669"/>
    <property type="project" value="UniProtKB-SubCell"/>
</dbReference>
<evidence type="ECO:0000256" key="3">
    <source>
        <dbReference type="SAM" id="Phobius"/>
    </source>
</evidence>
<dbReference type="SUPFAM" id="SSF103473">
    <property type="entry name" value="MFS general substrate transporter"/>
    <property type="match status" value="1"/>
</dbReference>
<dbReference type="Pfam" id="PF07690">
    <property type="entry name" value="MFS_1"/>
    <property type="match status" value="1"/>
</dbReference>
<dbReference type="Proteomes" id="UP001209540">
    <property type="component" value="Unassembled WGS sequence"/>
</dbReference>
<evidence type="ECO:0000256" key="2">
    <source>
        <dbReference type="ARBA" id="ARBA00006727"/>
    </source>
</evidence>
<evidence type="ECO:0000259" key="4">
    <source>
        <dbReference type="PROSITE" id="PS50850"/>
    </source>
</evidence>
<reference evidence="5" key="2">
    <citation type="submission" date="2023-02" db="EMBL/GenBank/DDBJ databases">
        <authorList>
            <consortium name="DOE Joint Genome Institute"/>
            <person name="Mondo S.J."/>
            <person name="Chang Y."/>
            <person name="Wang Y."/>
            <person name="Ahrendt S."/>
            <person name="Andreopoulos W."/>
            <person name="Barry K."/>
            <person name="Beard J."/>
            <person name="Benny G.L."/>
            <person name="Blankenship S."/>
            <person name="Bonito G."/>
            <person name="Cuomo C."/>
            <person name="Desiro A."/>
            <person name="Gervers K.A."/>
            <person name="Hundley H."/>
            <person name="Kuo A."/>
            <person name="LaButti K."/>
            <person name="Lang B.F."/>
            <person name="Lipzen A."/>
            <person name="O'Donnell K."/>
            <person name="Pangilinan J."/>
            <person name="Reynolds N."/>
            <person name="Sandor L."/>
            <person name="Smith M.W."/>
            <person name="Tsang A."/>
            <person name="Grigoriev I.V."/>
            <person name="Stajich J.E."/>
            <person name="Spatafora J.W."/>
        </authorList>
    </citation>
    <scope>NUCLEOTIDE SEQUENCE</scope>
    <source>
        <strain evidence="5">RSA 2281</strain>
    </source>
</reference>
<evidence type="ECO:0000313" key="6">
    <source>
        <dbReference type="Proteomes" id="UP001209540"/>
    </source>
</evidence>
<feature type="transmembrane region" description="Helical" evidence="3">
    <location>
        <begin position="168"/>
        <end position="188"/>
    </location>
</feature>
<dbReference type="CDD" id="cd17352">
    <property type="entry name" value="MFS_MCT_SLC16"/>
    <property type="match status" value="1"/>
</dbReference>
<comment type="subcellular location">
    <subcellularLocation>
        <location evidence="1">Membrane</location>
        <topology evidence="1">Multi-pass membrane protein</topology>
    </subcellularLocation>
</comment>
<dbReference type="InterPro" id="IPR020846">
    <property type="entry name" value="MFS_dom"/>
</dbReference>
<dbReference type="PROSITE" id="PS50850">
    <property type="entry name" value="MFS"/>
    <property type="match status" value="1"/>
</dbReference>
<feature type="transmembrane region" description="Helical" evidence="3">
    <location>
        <begin position="43"/>
        <end position="63"/>
    </location>
</feature>
<name>A0AAD5KHZ9_9FUNG</name>
<feature type="transmembrane region" description="Helical" evidence="3">
    <location>
        <begin position="111"/>
        <end position="130"/>
    </location>
</feature>
<feature type="transmembrane region" description="Helical" evidence="3">
    <location>
        <begin position="243"/>
        <end position="264"/>
    </location>
</feature>
<reference evidence="5" key="1">
    <citation type="journal article" date="2022" name="IScience">
        <title>Evolution of zygomycete secretomes and the origins of terrestrial fungal ecologies.</title>
        <authorList>
            <person name="Chang Y."/>
            <person name="Wang Y."/>
            <person name="Mondo S."/>
            <person name="Ahrendt S."/>
            <person name="Andreopoulos W."/>
            <person name="Barry K."/>
            <person name="Beard J."/>
            <person name="Benny G.L."/>
            <person name="Blankenship S."/>
            <person name="Bonito G."/>
            <person name="Cuomo C."/>
            <person name="Desiro A."/>
            <person name="Gervers K.A."/>
            <person name="Hundley H."/>
            <person name="Kuo A."/>
            <person name="LaButti K."/>
            <person name="Lang B.F."/>
            <person name="Lipzen A."/>
            <person name="O'Donnell K."/>
            <person name="Pangilinan J."/>
            <person name="Reynolds N."/>
            <person name="Sandor L."/>
            <person name="Smith M.E."/>
            <person name="Tsang A."/>
            <person name="Grigoriev I.V."/>
            <person name="Stajich J.E."/>
            <person name="Spatafora J.W."/>
        </authorList>
    </citation>
    <scope>NUCLEOTIDE SEQUENCE</scope>
    <source>
        <strain evidence="5">RSA 2281</strain>
    </source>
</reference>
<feature type="transmembrane region" description="Helical" evidence="3">
    <location>
        <begin position="276"/>
        <end position="294"/>
    </location>
</feature>
<feature type="transmembrane region" description="Helical" evidence="3">
    <location>
        <begin position="136"/>
        <end position="156"/>
    </location>
</feature>
<dbReference type="GO" id="GO:0022857">
    <property type="term" value="F:transmembrane transporter activity"/>
    <property type="evidence" value="ECO:0007669"/>
    <property type="project" value="InterPro"/>
</dbReference>
<keyword evidence="6" id="KW-1185">Reference proteome</keyword>
<feature type="transmembrane region" description="Helical" evidence="3">
    <location>
        <begin position="367"/>
        <end position="387"/>
    </location>
</feature>
<keyword evidence="3" id="KW-0472">Membrane</keyword>
<feature type="transmembrane region" description="Helical" evidence="3">
    <location>
        <begin position="83"/>
        <end position="104"/>
    </location>
</feature>
<keyword evidence="3" id="KW-0812">Transmembrane</keyword>
<dbReference type="EMBL" id="JAIXMP010000005">
    <property type="protein sequence ID" value="KAI9272683.1"/>
    <property type="molecule type" value="Genomic_DNA"/>
</dbReference>
<dbReference type="PANTHER" id="PTHR11360">
    <property type="entry name" value="MONOCARBOXYLATE TRANSPORTER"/>
    <property type="match status" value="1"/>
</dbReference>
<feature type="transmembrane region" description="Helical" evidence="3">
    <location>
        <begin position="306"/>
        <end position="327"/>
    </location>
</feature>